<reference evidence="1 2" key="1">
    <citation type="submission" date="2017-11" db="EMBL/GenBank/DDBJ databases">
        <title>Draft genome sequence of Mitsuaria sp. HWN-4.</title>
        <authorList>
            <person name="Gundlapally S.R."/>
        </authorList>
    </citation>
    <scope>NUCLEOTIDE SEQUENCE [LARGE SCALE GENOMIC DNA]</scope>
    <source>
        <strain evidence="1 2">HWN-4</strain>
    </source>
</reference>
<organism evidence="1 2">
    <name type="scientific">Roseateles chitinivorans</name>
    <dbReference type="NCBI Taxonomy" id="2917965"/>
    <lineage>
        <taxon>Bacteria</taxon>
        <taxon>Pseudomonadati</taxon>
        <taxon>Pseudomonadota</taxon>
        <taxon>Betaproteobacteria</taxon>
        <taxon>Burkholderiales</taxon>
        <taxon>Sphaerotilaceae</taxon>
        <taxon>Roseateles</taxon>
    </lineage>
</organism>
<dbReference type="PROSITE" id="PS51257">
    <property type="entry name" value="PROKAR_LIPOPROTEIN"/>
    <property type="match status" value="1"/>
</dbReference>
<dbReference type="Proteomes" id="UP000231501">
    <property type="component" value="Unassembled WGS sequence"/>
</dbReference>
<keyword evidence="2" id="KW-1185">Reference proteome</keyword>
<dbReference type="RefSeq" id="WP_099863525.1">
    <property type="nucleotide sequence ID" value="NZ_PEOG01000075.1"/>
</dbReference>
<gene>
    <name evidence="1" type="ORF">CS062_21000</name>
</gene>
<dbReference type="OrthoDB" id="6658595at2"/>
<name>A0A2G9C435_9BURK</name>
<evidence type="ECO:0000313" key="1">
    <source>
        <dbReference type="EMBL" id="PIM51201.1"/>
    </source>
</evidence>
<dbReference type="Pfam" id="PF03783">
    <property type="entry name" value="CsgG"/>
    <property type="match status" value="1"/>
</dbReference>
<accession>A0A2G9C435</accession>
<protein>
    <submittedName>
        <fullName evidence="1">Curli production assembly/transport component CsgG</fullName>
    </submittedName>
</protein>
<comment type="caution">
    <text evidence="1">The sequence shown here is derived from an EMBL/GenBank/DDBJ whole genome shotgun (WGS) entry which is preliminary data.</text>
</comment>
<evidence type="ECO:0000313" key="2">
    <source>
        <dbReference type="Proteomes" id="UP000231501"/>
    </source>
</evidence>
<dbReference type="GO" id="GO:0030288">
    <property type="term" value="C:outer membrane-bounded periplasmic space"/>
    <property type="evidence" value="ECO:0007669"/>
    <property type="project" value="InterPro"/>
</dbReference>
<proteinExistence type="predicted"/>
<dbReference type="EMBL" id="PEOG01000075">
    <property type="protein sequence ID" value="PIM51201.1"/>
    <property type="molecule type" value="Genomic_DNA"/>
</dbReference>
<dbReference type="AlphaFoldDB" id="A0A2G9C435"/>
<dbReference type="InterPro" id="IPR005534">
    <property type="entry name" value="Curli_assmbl/transp-comp_CsgG"/>
</dbReference>
<sequence length="288" mass="29450">MAIARSLVSFGPSLPRVGGFVAAGLALALLAACGKQGATLGDGSSEITGSAGPAGANKANRELMKCEAPVATLSLMENPNGYTISAPNGLPNSPLPLVRLLAQQSGCFRVVDRNSGLKATIREQELKDAGILRQQGSTVHKGKGYEAQYTLIPSLTFSEQDAGRQVGGILGMIPVLNKFVGAAEQIKLKEAQVALLLTDNETTEQVAAATGSVRVTDLGMGGLVLGKLGGAAGAGWANSNEGKVIAAAFLDAHNQLVVQARMLQAKELPDPVPMKKAGDTAKKVAAGA</sequence>